<dbReference type="PIRSF" id="PIRSF002741">
    <property type="entry name" value="MppA"/>
    <property type="match status" value="1"/>
</dbReference>
<name>A0A6G4U4Z3_9ACTN</name>
<dbReference type="PANTHER" id="PTHR30290:SF38">
    <property type="entry name" value="D,D-DIPEPTIDE-BINDING PERIPLASMIC PROTEIN DDPA-RELATED"/>
    <property type="match status" value="1"/>
</dbReference>
<dbReference type="PROSITE" id="PS51257">
    <property type="entry name" value="PROKAR_LIPOPROTEIN"/>
    <property type="match status" value="1"/>
</dbReference>
<feature type="signal peptide" evidence="2">
    <location>
        <begin position="1"/>
        <end position="23"/>
    </location>
</feature>
<evidence type="ECO:0000259" key="3">
    <source>
        <dbReference type="Pfam" id="PF00496"/>
    </source>
</evidence>
<dbReference type="GO" id="GO:0015833">
    <property type="term" value="P:peptide transport"/>
    <property type="evidence" value="ECO:0007669"/>
    <property type="project" value="TreeGrafter"/>
</dbReference>
<feature type="chain" id="PRO_5038976779" evidence="2">
    <location>
        <begin position="24"/>
        <end position="504"/>
    </location>
</feature>
<dbReference type="GO" id="GO:0042597">
    <property type="term" value="C:periplasmic space"/>
    <property type="evidence" value="ECO:0007669"/>
    <property type="project" value="UniProtKB-ARBA"/>
</dbReference>
<dbReference type="RefSeq" id="WP_165239665.1">
    <property type="nucleotide sequence ID" value="NZ_JAAKZV010000093.1"/>
</dbReference>
<dbReference type="Gene3D" id="3.10.105.10">
    <property type="entry name" value="Dipeptide-binding Protein, Domain 3"/>
    <property type="match status" value="1"/>
</dbReference>
<dbReference type="InterPro" id="IPR000914">
    <property type="entry name" value="SBP_5_dom"/>
</dbReference>
<accession>A0A6G4U4Z3</accession>
<sequence length="504" mass="54048">MDIRTRRPLAAAAVSISLLMVTAACSWSDTPAVGAGGGGTLNVAGPIPIENLDPHGAASMDGGTQLAARAIFSPLVTATGPGKFKGDLATKWAPNEDATKWTFTLREGVKYSDGTPVTAQEVVASFERVLAAKGPLAGNFGGYSVDAPDKKTVVFTSKTPDAAFLGKITSFFVTPEKAEKKGFFQKPVGSGPYKVSSFEPGQALKLKPNADYWDGKPDLNNVVFKSIPEVSARMTALKTGEVDVTWGMPDDQIAQLKSDTNLSVDAVPSPGVNTMWMNSGTPALKKADVRRALWQAVDFKSIVESLYPETGSLADSVVSPVVLGYAKQQPVKYDPAAAKAALKKAGFDFGTKLRFQYSQPQFRQFVEAVASDLKKAGVKVDPVEKEQAVFLEDLLAMKWDINIQQIGSQGFDAATNLGRLYPCAAKRTGYCNKELDKDLAAAGASTDVAERKKLYAKATKTIWDDAVGMYPMFVEQPYSWRKTVKGLKLAPDGMPTFADVKVSE</sequence>
<gene>
    <name evidence="4" type="ORF">G5C51_20955</name>
</gene>
<dbReference type="SUPFAM" id="SSF53850">
    <property type="entry name" value="Periplasmic binding protein-like II"/>
    <property type="match status" value="1"/>
</dbReference>
<dbReference type="InterPro" id="IPR039424">
    <property type="entry name" value="SBP_5"/>
</dbReference>
<feature type="domain" description="Solute-binding protein family 5" evidence="3">
    <location>
        <begin position="83"/>
        <end position="425"/>
    </location>
</feature>
<evidence type="ECO:0000313" key="5">
    <source>
        <dbReference type="Proteomes" id="UP000481583"/>
    </source>
</evidence>
<dbReference type="GO" id="GO:1904680">
    <property type="term" value="F:peptide transmembrane transporter activity"/>
    <property type="evidence" value="ECO:0007669"/>
    <property type="project" value="TreeGrafter"/>
</dbReference>
<reference evidence="4 5" key="1">
    <citation type="submission" date="2020-02" db="EMBL/GenBank/DDBJ databases">
        <title>Whole-genome analyses of novel actinobacteria.</title>
        <authorList>
            <person name="Sahin N."/>
        </authorList>
    </citation>
    <scope>NUCLEOTIDE SEQUENCE [LARGE SCALE GENOMIC DNA]</scope>
    <source>
        <strain evidence="4 5">A7024</strain>
    </source>
</reference>
<evidence type="ECO:0000256" key="1">
    <source>
        <dbReference type="ARBA" id="ARBA00022729"/>
    </source>
</evidence>
<dbReference type="Pfam" id="PF00496">
    <property type="entry name" value="SBP_bac_5"/>
    <property type="match status" value="1"/>
</dbReference>
<protein>
    <submittedName>
        <fullName evidence="4">ABC transporter substrate-binding protein</fullName>
    </submittedName>
</protein>
<dbReference type="AlphaFoldDB" id="A0A6G4U4Z3"/>
<dbReference type="EMBL" id="JAAKZV010000093">
    <property type="protein sequence ID" value="NGN66357.1"/>
    <property type="molecule type" value="Genomic_DNA"/>
</dbReference>
<dbReference type="Proteomes" id="UP000481583">
    <property type="component" value="Unassembled WGS sequence"/>
</dbReference>
<dbReference type="CDD" id="cd00995">
    <property type="entry name" value="PBP2_NikA_DppA_OppA_like"/>
    <property type="match status" value="1"/>
</dbReference>
<keyword evidence="1 2" id="KW-0732">Signal</keyword>
<comment type="caution">
    <text evidence="4">The sequence shown here is derived from an EMBL/GenBank/DDBJ whole genome shotgun (WGS) entry which is preliminary data.</text>
</comment>
<keyword evidence="5" id="KW-1185">Reference proteome</keyword>
<organism evidence="4 5">
    <name type="scientific">Streptomyces coryli</name>
    <dbReference type="NCBI Taxonomy" id="1128680"/>
    <lineage>
        <taxon>Bacteria</taxon>
        <taxon>Bacillati</taxon>
        <taxon>Actinomycetota</taxon>
        <taxon>Actinomycetes</taxon>
        <taxon>Kitasatosporales</taxon>
        <taxon>Streptomycetaceae</taxon>
        <taxon>Streptomyces</taxon>
    </lineage>
</organism>
<dbReference type="GO" id="GO:0043190">
    <property type="term" value="C:ATP-binding cassette (ABC) transporter complex"/>
    <property type="evidence" value="ECO:0007669"/>
    <property type="project" value="InterPro"/>
</dbReference>
<dbReference type="PANTHER" id="PTHR30290">
    <property type="entry name" value="PERIPLASMIC BINDING COMPONENT OF ABC TRANSPORTER"/>
    <property type="match status" value="1"/>
</dbReference>
<dbReference type="Gene3D" id="3.40.190.10">
    <property type="entry name" value="Periplasmic binding protein-like II"/>
    <property type="match status" value="1"/>
</dbReference>
<dbReference type="Gene3D" id="3.90.76.10">
    <property type="entry name" value="Dipeptide-binding Protein, Domain 1"/>
    <property type="match status" value="1"/>
</dbReference>
<evidence type="ECO:0000256" key="2">
    <source>
        <dbReference type="SAM" id="SignalP"/>
    </source>
</evidence>
<proteinExistence type="predicted"/>
<evidence type="ECO:0000313" key="4">
    <source>
        <dbReference type="EMBL" id="NGN66357.1"/>
    </source>
</evidence>
<dbReference type="InterPro" id="IPR030678">
    <property type="entry name" value="Peptide/Ni-bd"/>
</dbReference>